<feature type="transmembrane region" description="Helical" evidence="6">
    <location>
        <begin position="146"/>
        <end position="164"/>
    </location>
</feature>
<name>A0A6H5I4J2_9HYME</name>
<comment type="subcellular location">
    <subcellularLocation>
        <location evidence="1">Membrane</location>
        <topology evidence="1">Multi-pass membrane protein</topology>
    </subcellularLocation>
</comment>
<dbReference type="Gene3D" id="1.20.1250.20">
    <property type="entry name" value="MFS general substrate transporter like domains"/>
    <property type="match status" value="2"/>
</dbReference>
<dbReference type="SUPFAM" id="SSF103473">
    <property type="entry name" value="MFS general substrate transporter"/>
    <property type="match status" value="2"/>
</dbReference>
<dbReference type="InterPro" id="IPR005829">
    <property type="entry name" value="Sugar_transporter_CS"/>
</dbReference>
<feature type="transmembrane region" description="Helical" evidence="6">
    <location>
        <begin position="825"/>
        <end position="843"/>
    </location>
</feature>
<proteinExistence type="predicted"/>
<keyword evidence="3 6" id="KW-1133">Transmembrane helix</keyword>
<dbReference type="Proteomes" id="UP000479190">
    <property type="component" value="Unassembled WGS sequence"/>
</dbReference>
<evidence type="ECO:0000256" key="2">
    <source>
        <dbReference type="ARBA" id="ARBA00022692"/>
    </source>
</evidence>
<dbReference type="GO" id="GO:0016020">
    <property type="term" value="C:membrane"/>
    <property type="evidence" value="ECO:0007669"/>
    <property type="project" value="UniProtKB-SubCell"/>
</dbReference>
<evidence type="ECO:0000313" key="9">
    <source>
        <dbReference type="Proteomes" id="UP000479190"/>
    </source>
</evidence>
<feature type="transmembrane region" description="Helical" evidence="6">
    <location>
        <begin position="944"/>
        <end position="972"/>
    </location>
</feature>
<feature type="transmembrane region" description="Helical" evidence="6">
    <location>
        <begin position="709"/>
        <end position="727"/>
    </location>
</feature>
<protein>
    <recommendedName>
        <fullName evidence="7">Major facilitator superfamily (MFS) profile domain-containing protein</fullName>
    </recommendedName>
</protein>
<dbReference type="PANTHER" id="PTHR48021">
    <property type="match status" value="1"/>
</dbReference>
<dbReference type="InterPro" id="IPR020846">
    <property type="entry name" value="MFS_dom"/>
</dbReference>
<dbReference type="EMBL" id="CADCXV010000645">
    <property type="protein sequence ID" value="CAB0031401.1"/>
    <property type="molecule type" value="Genomic_DNA"/>
</dbReference>
<dbReference type="InterPro" id="IPR003663">
    <property type="entry name" value="Sugar/inositol_transpt"/>
</dbReference>
<dbReference type="PANTHER" id="PTHR48021:SF68">
    <property type="entry name" value="MAJOR FACILITATOR SUPERFAMILY (MFS) PROFILE DOMAIN-CONTAINING PROTEIN"/>
    <property type="match status" value="1"/>
</dbReference>
<feature type="transmembrane region" description="Helical" evidence="6">
    <location>
        <begin position="356"/>
        <end position="377"/>
    </location>
</feature>
<feature type="domain" description="Major facilitator superfamily (MFS) profile" evidence="7">
    <location>
        <begin position="539"/>
        <end position="976"/>
    </location>
</feature>
<feature type="transmembrane region" description="Helical" evidence="6">
    <location>
        <begin position="53"/>
        <end position="75"/>
    </location>
</feature>
<dbReference type="PROSITE" id="PS00217">
    <property type="entry name" value="SUGAR_TRANSPORT_2"/>
    <property type="match status" value="1"/>
</dbReference>
<evidence type="ECO:0000256" key="4">
    <source>
        <dbReference type="ARBA" id="ARBA00023136"/>
    </source>
</evidence>
<keyword evidence="4 6" id="KW-0472">Membrane</keyword>
<evidence type="ECO:0000256" key="5">
    <source>
        <dbReference type="ARBA" id="ARBA00023180"/>
    </source>
</evidence>
<dbReference type="PROSITE" id="PS50850">
    <property type="entry name" value="MFS"/>
    <property type="match status" value="1"/>
</dbReference>
<dbReference type="PRINTS" id="PR00171">
    <property type="entry name" value="SUGRTRNSPORT"/>
</dbReference>
<feature type="transmembrane region" description="Helical" evidence="6">
    <location>
        <begin position="888"/>
        <end position="909"/>
    </location>
</feature>
<dbReference type="GO" id="GO:0022857">
    <property type="term" value="F:transmembrane transporter activity"/>
    <property type="evidence" value="ECO:0007669"/>
    <property type="project" value="InterPro"/>
</dbReference>
<feature type="transmembrane region" description="Helical" evidence="6">
    <location>
        <begin position="535"/>
        <end position="557"/>
    </location>
</feature>
<evidence type="ECO:0000256" key="1">
    <source>
        <dbReference type="ARBA" id="ARBA00004141"/>
    </source>
</evidence>
<feature type="transmembrane region" description="Helical" evidence="6">
    <location>
        <begin position="592"/>
        <end position="611"/>
    </location>
</feature>
<keyword evidence="2 6" id="KW-0812">Transmembrane</keyword>
<feature type="transmembrane region" description="Helical" evidence="6">
    <location>
        <begin position="317"/>
        <end position="336"/>
    </location>
</feature>
<feature type="transmembrane region" description="Helical" evidence="6">
    <location>
        <begin position="413"/>
        <end position="437"/>
    </location>
</feature>
<keyword evidence="9" id="KW-1185">Reference proteome</keyword>
<evidence type="ECO:0000256" key="6">
    <source>
        <dbReference type="SAM" id="Phobius"/>
    </source>
</evidence>
<feature type="transmembrane region" description="Helical" evidence="6">
    <location>
        <begin position="232"/>
        <end position="249"/>
    </location>
</feature>
<feature type="transmembrane region" description="Helical" evidence="6">
    <location>
        <begin position="115"/>
        <end position="134"/>
    </location>
</feature>
<organism evidence="8 9">
    <name type="scientific">Trichogramma brassicae</name>
    <dbReference type="NCBI Taxonomy" id="86971"/>
    <lineage>
        <taxon>Eukaryota</taxon>
        <taxon>Metazoa</taxon>
        <taxon>Ecdysozoa</taxon>
        <taxon>Arthropoda</taxon>
        <taxon>Hexapoda</taxon>
        <taxon>Insecta</taxon>
        <taxon>Pterygota</taxon>
        <taxon>Neoptera</taxon>
        <taxon>Endopterygota</taxon>
        <taxon>Hymenoptera</taxon>
        <taxon>Apocrita</taxon>
        <taxon>Proctotrupomorpha</taxon>
        <taxon>Chalcidoidea</taxon>
        <taxon>Trichogrammatidae</taxon>
        <taxon>Trichogramma</taxon>
    </lineage>
</organism>
<feature type="transmembrane region" description="Helical" evidence="6">
    <location>
        <begin position="623"/>
        <end position="642"/>
    </location>
</feature>
<dbReference type="InterPro" id="IPR036259">
    <property type="entry name" value="MFS_trans_sf"/>
</dbReference>
<dbReference type="Pfam" id="PF00083">
    <property type="entry name" value="Sugar_tr"/>
    <property type="match status" value="2"/>
</dbReference>
<feature type="transmembrane region" description="Helical" evidence="6">
    <location>
        <begin position="386"/>
        <end position="407"/>
    </location>
</feature>
<evidence type="ECO:0000259" key="7">
    <source>
        <dbReference type="PROSITE" id="PS50850"/>
    </source>
</evidence>
<dbReference type="OrthoDB" id="6612291at2759"/>
<dbReference type="InterPro" id="IPR005828">
    <property type="entry name" value="MFS_sugar_transport-like"/>
</dbReference>
<feature type="transmembrane region" description="Helical" evidence="6">
    <location>
        <begin position="921"/>
        <end position="938"/>
    </location>
</feature>
<feature type="transmembrane region" description="Helical" evidence="6">
    <location>
        <begin position="855"/>
        <end position="876"/>
    </location>
</feature>
<feature type="transmembrane region" description="Helical" evidence="6">
    <location>
        <begin position="648"/>
        <end position="668"/>
    </location>
</feature>
<keyword evidence="5" id="KW-0325">Glycoprotein</keyword>
<dbReference type="AlphaFoldDB" id="A0A6H5I4J2"/>
<feature type="transmembrane region" description="Helical" evidence="6">
    <location>
        <begin position="203"/>
        <end position="226"/>
    </location>
</feature>
<feature type="transmembrane region" description="Helical" evidence="6">
    <location>
        <begin position="472"/>
        <end position="491"/>
    </location>
</feature>
<evidence type="ECO:0000256" key="3">
    <source>
        <dbReference type="ARBA" id="ARBA00022989"/>
    </source>
</evidence>
<dbReference type="InterPro" id="IPR050549">
    <property type="entry name" value="MFS_Trehalose_Transporter"/>
</dbReference>
<feature type="transmembrane region" description="Helical" evidence="6">
    <location>
        <begin position="790"/>
        <end position="813"/>
    </location>
</feature>
<gene>
    <name evidence="8" type="ORF">TBRA_LOCUS3370</name>
</gene>
<feature type="transmembrane region" description="Helical" evidence="6">
    <location>
        <begin position="170"/>
        <end position="191"/>
    </location>
</feature>
<reference evidence="8 9" key="1">
    <citation type="submission" date="2020-02" db="EMBL/GenBank/DDBJ databases">
        <authorList>
            <person name="Ferguson B K."/>
        </authorList>
    </citation>
    <scope>NUCLEOTIDE SEQUENCE [LARGE SCALE GENOMIC DNA]</scope>
</reference>
<accession>A0A6H5I4J2</accession>
<feature type="transmembrane region" description="Helical" evidence="6">
    <location>
        <begin position="680"/>
        <end position="703"/>
    </location>
</feature>
<evidence type="ECO:0000313" key="8">
    <source>
        <dbReference type="EMBL" id="CAB0031401.1"/>
    </source>
</evidence>
<feature type="transmembrane region" description="Helical" evidence="6">
    <location>
        <begin position="449"/>
        <end position="466"/>
    </location>
</feature>
<sequence length="990" mass="108274">MSRKTDENLIETSMSTIVDKSNREVSVPCLENATDDDENAIKDGKKVFLRQSLTCLSLCSNILACALCFGLSTIMDKQMTPLSLAKSSNNTSDSWKIDRGELFDQPEILVESLELRSWIISSLVFFMCPGGWIMVACTRCLGRRPLLLISDCVFVAAWLCVTFAETPYQLLVGRCALGLCMGVLLGLCTVYQGEISAPELRAMHNVVQSVFFSIGMAICHTLDLWIHWRTNSALATFLALFSLAANCYLPESPVWLVQRDRPLDAEQSWMFLRGELRFAEFQSMLDARRLAKSSARSNAASESKCLRYRKLVASRNFWKPLSIILLLFTVAQTSGVGSVTFYCMQMVSEIAGEDKAYVGTLALDALRLFSSLALTYLSSRHSTRRLTLASSFASATFLCLLAGAILSGLSGPWLPLVLLFCYEVAISIGLLPLAWTYCSELFSPATKELGIGIVTSYNYLVLSIVVKTSPYFFAWLGPAGTFLFYGLTTLVDEKSRSEEDEELDAVQKLLATAKNHADREQPGSRSKLLRRQWSLNANFLLMIMLCGMANGHSAILLQQMTATNSTEDYYSLLLEQGELFGQPRIQLDSVELQSWVASSMALFMCPGSWLLAASSRRLGRKPLLVAAVGLLAAGWLLLAWAPGVGLVLAARSLSGLGLGLVGALVPVYQAECSVAWLRPTLNAACAVSFSVGLLLCHALGTWFSWRSTASVGALLSLVSFGLGAGLLTESPIWLSRRGRPGEAVLAWQAQRGSRQDIAELESLLLAQNNSDSKKNSNKARYDTAAFWKPLGIVLAMFSCAQFSGMGAIAYYCVQMISELAGPENAYLGTLGLDASRLVASLSLTALTSRYSTRRLYLASALACSVCLCLLSASIVWKQKSWIPSWTPLALLLCYEVACIAGLGPLPWTYCGELFSSAHKEVGVGLASTYNFFLFFAVIKANPYLFGAILPWGTFLLYGCATLAGFALLFFVLPDTRNKSLKEIEAMFVKT</sequence>